<accession>A0A7K4V756</accession>
<dbReference type="FunFam" id="1.20.1270.10:FF:000010">
    <property type="entry name" value="Heat shock 70 kDa protein 2"/>
    <property type="match status" value="1"/>
</dbReference>
<dbReference type="PANTHER" id="PTHR19375">
    <property type="entry name" value="HEAT SHOCK PROTEIN 70KDA"/>
    <property type="match status" value="1"/>
</dbReference>
<dbReference type="GO" id="GO:0005737">
    <property type="term" value="C:cytoplasm"/>
    <property type="evidence" value="ECO:0007669"/>
    <property type="project" value="UniProtKB-ARBA"/>
</dbReference>
<dbReference type="GO" id="GO:0005634">
    <property type="term" value="C:nucleus"/>
    <property type="evidence" value="ECO:0007669"/>
    <property type="project" value="UniProtKB-ARBA"/>
</dbReference>
<keyword evidence="2 5" id="KW-0547">Nucleotide-binding</keyword>
<dbReference type="Gene3D" id="3.30.30.30">
    <property type="match status" value="1"/>
</dbReference>
<dbReference type="GO" id="GO:0005524">
    <property type="term" value="F:ATP binding"/>
    <property type="evidence" value="ECO:0007669"/>
    <property type="project" value="UniProtKB-KW"/>
</dbReference>
<evidence type="ECO:0000256" key="4">
    <source>
        <dbReference type="ARBA" id="ARBA00023016"/>
    </source>
</evidence>
<keyword evidence="4" id="KW-0346">Stress response</keyword>
<dbReference type="InterPro" id="IPR029048">
    <property type="entry name" value="HSP70_C_sf"/>
</dbReference>
<dbReference type="AlphaFoldDB" id="A0A7K4V756"/>
<dbReference type="GO" id="GO:0140662">
    <property type="term" value="F:ATP-dependent protein folding chaperone"/>
    <property type="evidence" value="ECO:0007669"/>
    <property type="project" value="InterPro"/>
</dbReference>
<dbReference type="SUPFAM" id="SSF53067">
    <property type="entry name" value="Actin-like ATPase domain"/>
    <property type="match status" value="2"/>
</dbReference>
<dbReference type="FunFam" id="3.90.640.10:FF:000134">
    <property type="entry name" value="Heat shock cognate 71 kDa protein"/>
    <property type="match status" value="1"/>
</dbReference>
<dbReference type="PROSITE" id="PS01036">
    <property type="entry name" value="HSP70_3"/>
    <property type="match status" value="1"/>
</dbReference>
<feature type="compositionally biased region" description="Gly residues" evidence="6">
    <location>
        <begin position="616"/>
        <end position="626"/>
    </location>
</feature>
<dbReference type="SUPFAM" id="SSF100934">
    <property type="entry name" value="Heat shock protein 70kD (HSP70), C-terminal subdomain"/>
    <property type="match status" value="1"/>
</dbReference>
<dbReference type="Gene3D" id="3.30.420.40">
    <property type="match status" value="2"/>
</dbReference>
<sequence>MSAKGPAIGIDLGTTYSCVGVFQHGKVEIIANDQGNRTTPSYVAFTDTERLIGDAAKNQVAMNPTNTIFDAKRLIGRKYDDPTVQSDMKHWPFRVVNEGGKPKVQVEYKGEMKTFFPEEISSMVLTKMKEIAEAYLGCKVQNAVITVPAYFNDSQRQATKDAGTITGLNVMRIINEPTAAAIAYGLDKKGTRAGEKNVLIFDLGGGTFDVSILTIEDGIFEVKSTAGDTHLGGEDFDNRMVNHFVEEFKRKHKRDIAGNKRAVRRLRTACERAKRTLSSSTQASIEIDSLFEGIDFYTSITRARFEELNADLFRGTLEPVEKALRDAKLDKGQIQEIVLVGGSTRIPKIQKLLQDFFNGKELNKSINPDEAVAYGAAVQAAILMGDKSENVQDLLLLDVTPLSLGIETAGGVMTALIKRNTTIPTKQTQTFTTYSDNQSSVLVQVYEGERAMTRDNNLLGKFDLTGIPPAPRGVPQIEVTFDIDANGILNVSAVDKSTGKENKITITNDKGRLSKDDIDRMVQEAEKYKAEDEANRDRVAAKNSLESYTYNMKQTVEDDKLKGKISDDDKQKVLDKCKEVVSWLDRNQMAEKEEYEHKQKELEKLCNPIVTKLYRGDGGAGGGSGGPTIEEVD</sequence>
<dbReference type="InterPro" id="IPR029047">
    <property type="entry name" value="HSP70_peptide-bd_sf"/>
</dbReference>
<keyword evidence="8" id="KW-1185">Reference proteome</keyword>
<proteinExistence type="inferred from homology"/>
<dbReference type="Proteomes" id="UP000580681">
    <property type="component" value="Unassembled WGS sequence"/>
</dbReference>
<reference evidence="7 8" key="1">
    <citation type="submission" date="2019-09" db="EMBL/GenBank/DDBJ databases">
        <title>Bird 10,000 Genomes (B10K) Project - Family phase.</title>
        <authorList>
            <person name="Zhang G."/>
        </authorList>
    </citation>
    <scope>NUCLEOTIDE SEQUENCE [LARGE SCALE GENOMIC DNA]</scope>
    <source>
        <strain evidence="7">B10K-DU-015-11</strain>
        <tissue evidence="7">Mixed tissue sample</tissue>
    </source>
</reference>
<evidence type="ECO:0000256" key="6">
    <source>
        <dbReference type="SAM" id="MobiDB-lite"/>
    </source>
</evidence>
<dbReference type="FunFam" id="2.60.34.10:FF:000002">
    <property type="entry name" value="Heat shock 70 kDa"/>
    <property type="match status" value="1"/>
</dbReference>
<dbReference type="SUPFAM" id="SSF100920">
    <property type="entry name" value="Heat shock protein 70kD (HSP70), peptide-binding domain"/>
    <property type="match status" value="1"/>
</dbReference>
<evidence type="ECO:0000256" key="1">
    <source>
        <dbReference type="ARBA" id="ARBA00007381"/>
    </source>
</evidence>
<dbReference type="FunFam" id="3.30.420.40:FF:000135">
    <property type="entry name" value="Heat shock cognate 71 kDa protein"/>
    <property type="match status" value="1"/>
</dbReference>
<dbReference type="EMBL" id="VYZJ01000249">
    <property type="protein sequence ID" value="NWR18237.1"/>
    <property type="molecule type" value="Genomic_DNA"/>
</dbReference>
<dbReference type="Gene3D" id="2.60.34.10">
    <property type="entry name" value="Substrate Binding Domain Of DNAk, Chain A, domain 1"/>
    <property type="match status" value="1"/>
</dbReference>
<evidence type="ECO:0000313" key="8">
    <source>
        <dbReference type="Proteomes" id="UP000580681"/>
    </source>
</evidence>
<feature type="region of interest" description="Disordered" evidence="6">
    <location>
        <begin position="614"/>
        <end position="633"/>
    </location>
</feature>
<evidence type="ECO:0000256" key="5">
    <source>
        <dbReference type="RuleBase" id="RU003322"/>
    </source>
</evidence>
<dbReference type="FunFam" id="3.30.420.40:FF:000028">
    <property type="entry name" value="heat shock 70 kDa protein-like"/>
    <property type="match status" value="1"/>
</dbReference>
<name>A0A7K4V756_9EMBE</name>
<dbReference type="NCBIfam" id="NF001413">
    <property type="entry name" value="PRK00290.1"/>
    <property type="match status" value="1"/>
</dbReference>
<dbReference type="InterPro" id="IPR018181">
    <property type="entry name" value="Heat_shock_70_CS"/>
</dbReference>
<dbReference type="Gene3D" id="3.90.640.10">
    <property type="entry name" value="Actin, Chain A, domain 4"/>
    <property type="match status" value="1"/>
</dbReference>
<dbReference type="InterPro" id="IPR043129">
    <property type="entry name" value="ATPase_NBD"/>
</dbReference>
<dbReference type="FunFam" id="3.30.420.40:FF:000172">
    <property type="entry name" value="Heat shock 70 kDa protein"/>
    <property type="match status" value="1"/>
</dbReference>
<dbReference type="Pfam" id="PF00012">
    <property type="entry name" value="HSP70"/>
    <property type="match status" value="1"/>
</dbReference>
<dbReference type="PROSITE" id="PS00297">
    <property type="entry name" value="HSP70_1"/>
    <property type="match status" value="1"/>
</dbReference>
<gene>
    <name evidence="7" type="primary">Hsp70</name>
    <name evidence="7" type="ORF">EMBFUC_R06461</name>
</gene>
<comment type="caution">
    <text evidence="7">The sequence shown here is derived from an EMBL/GenBank/DDBJ whole genome shotgun (WGS) entry which is preliminary data.</text>
</comment>
<dbReference type="InterPro" id="IPR013126">
    <property type="entry name" value="Hsp_70_fam"/>
</dbReference>
<feature type="non-terminal residue" evidence="7">
    <location>
        <position position="633"/>
    </location>
</feature>
<keyword evidence="3 5" id="KW-0067">ATP-binding</keyword>
<dbReference type="FunFam" id="3.30.420.40:FF:000026">
    <property type="entry name" value="Heat shock protein 70"/>
    <property type="match status" value="1"/>
</dbReference>
<dbReference type="CDD" id="cd10233">
    <property type="entry name" value="ASKHA_NBD_HSP70_HSPA1"/>
    <property type="match status" value="1"/>
</dbReference>
<comment type="similarity">
    <text evidence="1 5">Belongs to the heat shock protein 70 family.</text>
</comment>
<dbReference type="Gene3D" id="1.20.1270.10">
    <property type="match status" value="1"/>
</dbReference>
<evidence type="ECO:0000313" key="7">
    <source>
        <dbReference type="EMBL" id="NWR18237.1"/>
    </source>
</evidence>
<dbReference type="FunFam" id="3.30.30.30:FF:000001">
    <property type="entry name" value="heat shock 70 kDa protein-like"/>
    <property type="match status" value="1"/>
</dbReference>
<organism evidence="7 8">
    <name type="scientific">Emberiza fucata</name>
    <dbReference type="NCBI Taxonomy" id="337179"/>
    <lineage>
        <taxon>Eukaryota</taxon>
        <taxon>Metazoa</taxon>
        <taxon>Chordata</taxon>
        <taxon>Craniata</taxon>
        <taxon>Vertebrata</taxon>
        <taxon>Euteleostomi</taxon>
        <taxon>Archelosauria</taxon>
        <taxon>Archosauria</taxon>
        <taxon>Dinosauria</taxon>
        <taxon>Saurischia</taxon>
        <taxon>Theropoda</taxon>
        <taxon>Coelurosauria</taxon>
        <taxon>Aves</taxon>
        <taxon>Neognathae</taxon>
        <taxon>Neoaves</taxon>
        <taxon>Telluraves</taxon>
        <taxon>Australaves</taxon>
        <taxon>Passeriformes</taxon>
        <taxon>Passeroidea</taxon>
        <taxon>Fringillidae</taxon>
        <taxon>Emberizinae</taxon>
        <taxon>Emberizini</taxon>
        <taxon>Emberiza</taxon>
    </lineage>
</organism>
<dbReference type="PROSITE" id="PS00329">
    <property type="entry name" value="HSP70_2"/>
    <property type="match status" value="1"/>
</dbReference>
<evidence type="ECO:0000256" key="3">
    <source>
        <dbReference type="ARBA" id="ARBA00022840"/>
    </source>
</evidence>
<protein>
    <submittedName>
        <fullName evidence="7">HSP70 protein</fullName>
    </submittedName>
</protein>
<feature type="non-terminal residue" evidence="7">
    <location>
        <position position="1"/>
    </location>
</feature>
<dbReference type="PRINTS" id="PR00301">
    <property type="entry name" value="HEATSHOCK70"/>
</dbReference>
<evidence type="ECO:0000256" key="2">
    <source>
        <dbReference type="ARBA" id="ARBA00022741"/>
    </source>
</evidence>